<dbReference type="InterPro" id="IPR002223">
    <property type="entry name" value="Kunitz_BPTI"/>
</dbReference>
<feature type="domain" description="BPTI/Kunitz inhibitor" evidence="3">
    <location>
        <begin position="402"/>
        <end position="458"/>
    </location>
</feature>
<dbReference type="AlphaFoldDB" id="A0A0N4UT66"/>
<evidence type="ECO:0000313" key="5">
    <source>
        <dbReference type="Proteomes" id="UP000274131"/>
    </source>
</evidence>
<sequence>MCVKQHENSERLEQLLHMAIPKKMSNADAVCLDPFDATLKLNCGGNKELRYYYNITAQQCISFVYDLNVVYHRQQHNHYNRLHSAQALSQPSAVIQDKERCLKPFDETYQHDCWGSNTWEKRYYYDRSSNECIMFWYGGCSSINSQNIFDTTKSCENACTKMSEDEPYRKHQLKFNKHMNTKIDDRCLDSFDVSLKRNCNGFKDVRSYYNLTSQQCEFFSLDLNCKHTTATRNLFNFYECEKLCNPTIQMQSSTTAAKLEKLPKITSLHMISSPNENGNISYAQDLLAVAEMCGDGDWKPRYYYDRTEGTCRIFWWDQCKSSSRNYFEELVTCQRKCEGMIAIGQYSKKKPHYTVQILPKKLNASQRVTCDKRKIRGTETVQSLKHFKYVGKNRTFVVAEACLEPFEEWLLCSCRQGKWVRRYYYSNSERKCRMYWYDGCEGSTKNDFDDLSTCLAKCEGILPSNKLESHSEVILNVLVINLKKL</sequence>
<dbReference type="STRING" id="51028.A0A0N4UT66"/>
<organism evidence="6">
    <name type="scientific">Enterobius vermicularis</name>
    <name type="common">Human pinworm</name>
    <dbReference type="NCBI Taxonomy" id="51028"/>
    <lineage>
        <taxon>Eukaryota</taxon>
        <taxon>Metazoa</taxon>
        <taxon>Ecdysozoa</taxon>
        <taxon>Nematoda</taxon>
        <taxon>Chromadorea</taxon>
        <taxon>Rhabditida</taxon>
        <taxon>Spirurina</taxon>
        <taxon>Oxyuridomorpha</taxon>
        <taxon>Oxyuroidea</taxon>
        <taxon>Oxyuridae</taxon>
        <taxon>Enterobius</taxon>
    </lineage>
</organism>
<dbReference type="InterPro" id="IPR036880">
    <property type="entry name" value="Kunitz_BPTI_sf"/>
</dbReference>
<dbReference type="Gene3D" id="4.10.410.10">
    <property type="entry name" value="Pancreatic trypsin inhibitor Kunitz domain"/>
    <property type="match status" value="3"/>
</dbReference>
<dbReference type="GO" id="GO:0005615">
    <property type="term" value="C:extracellular space"/>
    <property type="evidence" value="ECO:0007669"/>
    <property type="project" value="TreeGrafter"/>
</dbReference>
<keyword evidence="2" id="KW-0722">Serine protease inhibitor</keyword>
<evidence type="ECO:0000256" key="2">
    <source>
        <dbReference type="ARBA" id="ARBA00022900"/>
    </source>
</evidence>
<evidence type="ECO:0000313" key="6">
    <source>
        <dbReference type="WBParaSite" id="EVEC_0000041401-mRNA-1"/>
    </source>
</evidence>
<dbReference type="GO" id="GO:0004867">
    <property type="term" value="F:serine-type endopeptidase inhibitor activity"/>
    <property type="evidence" value="ECO:0007669"/>
    <property type="project" value="UniProtKB-KW"/>
</dbReference>
<dbReference type="WBParaSite" id="EVEC_0000041401-mRNA-1">
    <property type="protein sequence ID" value="EVEC_0000041401-mRNA-1"/>
    <property type="gene ID" value="EVEC_0000041401"/>
</dbReference>
<feature type="domain" description="BPTI/Kunitz inhibitor" evidence="3">
    <location>
        <begin position="293"/>
        <end position="337"/>
    </location>
</feature>
<feature type="domain" description="BPTI/Kunitz inhibitor" evidence="3">
    <location>
        <begin position="187"/>
        <end position="244"/>
    </location>
</feature>
<reference evidence="4 5" key="2">
    <citation type="submission" date="2018-10" db="EMBL/GenBank/DDBJ databases">
        <authorList>
            <consortium name="Pathogen Informatics"/>
        </authorList>
    </citation>
    <scope>NUCLEOTIDE SEQUENCE [LARGE SCALE GENOMIC DNA]</scope>
</reference>
<dbReference type="PANTHER" id="PTHR10083:SF373">
    <property type="entry name" value="SERINE PEPTIDASE INHIBITOR, KUNITZ TYPE, 2"/>
    <property type="match status" value="1"/>
</dbReference>
<proteinExistence type="predicted"/>
<dbReference type="EMBL" id="UXUI01000252">
    <property type="protein sequence ID" value="VDD85138.1"/>
    <property type="molecule type" value="Genomic_DNA"/>
</dbReference>
<dbReference type="InterPro" id="IPR050098">
    <property type="entry name" value="TFPI/VKTCI-like"/>
</dbReference>
<dbReference type="SUPFAM" id="SSF57362">
    <property type="entry name" value="BPTI-like"/>
    <property type="match status" value="4"/>
</dbReference>
<reference evidence="6" key="1">
    <citation type="submission" date="2017-02" db="UniProtKB">
        <authorList>
            <consortium name="WormBaseParasite"/>
        </authorList>
    </citation>
    <scope>IDENTIFICATION</scope>
</reference>
<dbReference type="Pfam" id="PF00014">
    <property type="entry name" value="Kunitz_BPTI"/>
    <property type="match status" value="3"/>
</dbReference>
<name>A0A0N4UT66_ENTVE</name>
<keyword evidence="5" id="KW-1185">Reference proteome</keyword>
<gene>
    <name evidence="4" type="ORF">EVEC_LOCUS281</name>
</gene>
<dbReference type="Proteomes" id="UP000274131">
    <property type="component" value="Unassembled WGS sequence"/>
</dbReference>
<feature type="domain" description="BPTI/Kunitz inhibitor" evidence="3">
    <location>
        <begin position="101"/>
        <end position="159"/>
    </location>
</feature>
<dbReference type="OrthoDB" id="5852179at2759"/>
<accession>A0A0N4UT66</accession>
<protein>
    <submittedName>
        <fullName evidence="6">BPTI/Kunitz inhibitor domain-containing protein</fullName>
    </submittedName>
</protein>
<evidence type="ECO:0000259" key="3">
    <source>
        <dbReference type="PROSITE" id="PS50279"/>
    </source>
</evidence>
<dbReference type="PANTHER" id="PTHR10083">
    <property type="entry name" value="KUNITZ-TYPE PROTEASE INHIBITOR-RELATED"/>
    <property type="match status" value="1"/>
</dbReference>
<dbReference type="PROSITE" id="PS50279">
    <property type="entry name" value="BPTI_KUNITZ_2"/>
    <property type="match status" value="4"/>
</dbReference>
<evidence type="ECO:0000256" key="1">
    <source>
        <dbReference type="ARBA" id="ARBA00022690"/>
    </source>
</evidence>
<dbReference type="SMART" id="SM00131">
    <property type="entry name" value="KU"/>
    <property type="match status" value="3"/>
</dbReference>
<evidence type="ECO:0000313" key="4">
    <source>
        <dbReference type="EMBL" id="VDD85138.1"/>
    </source>
</evidence>
<keyword evidence="1" id="KW-0646">Protease inhibitor</keyword>